<reference evidence="4" key="2">
    <citation type="submission" date="2010-01" db="EMBL/GenBank/DDBJ databases">
        <title>The complete genome of Conexibacter woesei DSM 14684.</title>
        <authorList>
            <consortium name="US DOE Joint Genome Institute (JGI-PGF)"/>
            <person name="Lucas S."/>
            <person name="Copeland A."/>
            <person name="Lapidus A."/>
            <person name="Glavina del Rio T."/>
            <person name="Dalin E."/>
            <person name="Tice H."/>
            <person name="Bruce D."/>
            <person name="Goodwin L."/>
            <person name="Pitluck S."/>
            <person name="Kyrpides N."/>
            <person name="Mavromatis K."/>
            <person name="Ivanova N."/>
            <person name="Mikhailova N."/>
            <person name="Chertkov O."/>
            <person name="Brettin T."/>
            <person name="Detter J.C."/>
            <person name="Han C."/>
            <person name="Larimer F."/>
            <person name="Land M."/>
            <person name="Hauser L."/>
            <person name="Markowitz V."/>
            <person name="Cheng J.-F."/>
            <person name="Hugenholtz P."/>
            <person name="Woyke T."/>
            <person name="Wu D."/>
            <person name="Pukall R."/>
            <person name="Steenblock K."/>
            <person name="Schneider S."/>
            <person name="Klenk H.-P."/>
            <person name="Eisen J.A."/>
        </authorList>
    </citation>
    <scope>NUCLEOTIDE SEQUENCE [LARGE SCALE GENOMIC DNA]</scope>
    <source>
        <strain evidence="4">DSM 14684 / CIP 108061 / JCM 11494 / NBRC 100937 / ID131577</strain>
    </source>
</reference>
<dbReference type="GO" id="GO:0004360">
    <property type="term" value="F:glutamine-fructose-6-phosphate transaminase (isomerizing) activity"/>
    <property type="evidence" value="ECO:0007669"/>
    <property type="project" value="UniProtKB-EC"/>
</dbReference>
<dbReference type="EMBL" id="CP001854">
    <property type="protein sequence ID" value="ADB53409.1"/>
    <property type="molecule type" value="Genomic_DNA"/>
</dbReference>
<dbReference type="Pfam" id="PF01380">
    <property type="entry name" value="SIS"/>
    <property type="match status" value="2"/>
</dbReference>
<evidence type="ECO:0000259" key="2">
    <source>
        <dbReference type="PROSITE" id="PS51464"/>
    </source>
</evidence>
<feature type="domain" description="SIS" evidence="2">
    <location>
        <begin position="201"/>
        <end position="335"/>
    </location>
</feature>
<feature type="domain" description="SIS" evidence="2">
    <location>
        <begin position="33"/>
        <end position="175"/>
    </location>
</feature>
<dbReference type="Gene3D" id="3.40.50.10490">
    <property type="entry name" value="Glucose-6-phosphate isomerase like protein, domain 1"/>
    <property type="match status" value="2"/>
</dbReference>
<dbReference type="InterPro" id="IPR035490">
    <property type="entry name" value="GlmS/FrlB_SIS"/>
</dbReference>
<dbReference type="CDD" id="cd05008">
    <property type="entry name" value="SIS_GlmS_GlmD_1"/>
    <property type="match status" value="1"/>
</dbReference>
<dbReference type="SUPFAM" id="SSF53697">
    <property type="entry name" value="SIS domain"/>
    <property type="match status" value="1"/>
</dbReference>
<dbReference type="InterPro" id="IPR046348">
    <property type="entry name" value="SIS_dom_sf"/>
</dbReference>
<dbReference type="RefSeq" id="WP_012936460.1">
    <property type="nucleotide sequence ID" value="NC_013739.1"/>
</dbReference>
<gene>
    <name evidence="3" type="ordered locus">Cwoe_4998</name>
</gene>
<dbReference type="CDD" id="cd05009">
    <property type="entry name" value="SIS_GlmS_GlmD_2"/>
    <property type="match status" value="1"/>
</dbReference>
<dbReference type="InterPro" id="IPR001347">
    <property type="entry name" value="SIS_dom"/>
</dbReference>
<dbReference type="AlphaFoldDB" id="D3FCB4"/>
<accession>D3FCB4</accession>
<dbReference type="PANTHER" id="PTHR10937:SF8">
    <property type="entry name" value="AMINOTRANSFERASE-RELATED"/>
    <property type="match status" value="1"/>
</dbReference>
<dbReference type="EC" id="2.6.1.16" evidence="3"/>
<keyword evidence="1" id="KW-0677">Repeat</keyword>
<dbReference type="PANTHER" id="PTHR10937">
    <property type="entry name" value="GLUCOSAMINE--FRUCTOSE-6-PHOSPHATE AMINOTRANSFERASE, ISOMERIZING"/>
    <property type="match status" value="1"/>
</dbReference>
<keyword evidence="4" id="KW-1185">Reference proteome</keyword>
<keyword evidence="3" id="KW-0808">Transferase</keyword>
<dbReference type="GO" id="GO:0097367">
    <property type="term" value="F:carbohydrate derivative binding"/>
    <property type="evidence" value="ECO:0007669"/>
    <property type="project" value="InterPro"/>
</dbReference>
<keyword evidence="3" id="KW-0032">Aminotransferase</keyword>
<dbReference type="PROSITE" id="PS51464">
    <property type="entry name" value="SIS"/>
    <property type="match status" value="2"/>
</dbReference>
<evidence type="ECO:0000313" key="3">
    <source>
        <dbReference type="EMBL" id="ADB53409.1"/>
    </source>
</evidence>
<dbReference type="HOGENOM" id="CLU_012520_2_1_11"/>
<dbReference type="KEGG" id="cwo:Cwoe_4998"/>
<reference evidence="3 4" key="1">
    <citation type="journal article" date="2010" name="Stand. Genomic Sci.">
        <title>Complete genome sequence of Conexibacter woesei type strain (ID131577).</title>
        <authorList>
            <person name="Pukall R."/>
            <person name="Lapidus A."/>
            <person name="Glavina Del Rio T."/>
            <person name="Copeland A."/>
            <person name="Tice H."/>
            <person name="Cheng J.-F."/>
            <person name="Lucas S."/>
            <person name="Chen F."/>
            <person name="Nolan M."/>
            <person name="Bruce D."/>
            <person name="Goodwin L."/>
            <person name="Pitluck S."/>
            <person name="Mavromatis K."/>
            <person name="Ivanova N."/>
            <person name="Ovchinnikova G."/>
            <person name="Pati A."/>
            <person name="Chen A."/>
            <person name="Palaniappan K."/>
            <person name="Land M."/>
            <person name="Hauser L."/>
            <person name="Chang Y.-J."/>
            <person name="Jeffries C.D."/>
            <person name="Chain P."/>
            <person name="Meincke L."/>
            <person name="Sims D."/>
            <person name="Brettin T."/>
            <person name="Detter J.C."/>
            <person name="Rohde M."/>
            <person name="Goeker M."/>
            <person name="Bristow J."/>
            <person name="Eisen J.A."/>
            <person name="Markowitz V."/>
            <person name="Kyrpides N.C."/>
            <person name="Klenk H.-P."/>
            <person name="Hugenholtz P."/>
        </authorList>
    </citation>
    <scope>NUCLEOTIDE SEQUENCE [LARGE SCALE GENOMIC DNA]</scope>
    <source>
        <strain evidence="4">DSM 14684 / CIP 108061 / JCM 11494 / NBRC 100937 / ID131577</strain>
    </source>
</reference>
<dbReference type="InterPro" id="IPR035466">
    <property type="entry name" value="GlmS/AgaS_SIS"/>
</dbReference>
<dbReference type="GO" id="GO:1901135">
    <property type="term" value="P:carbohydrate derivative metabolic process"/>
    <property type="evidence" value="ECO:0007669"/>
    <property type="project" value="InterPro"/>
</dbReference>
<organism evidence="3 4">
    <name type="scientific">Conexibacter woesei (strain DSM 14684 / CCUG 47730 / CIP 108061 / JCM 11494 / NBRC 100937 / ID131577)</name>
    <dbReference type="NCBI Taxonomy" id="469383"/>
    <lineage>
        <taxon>Bacteria</taxon>
        <taxon>Bacillati</taxon>
        <taxon>Actinomycetota</taxon>
        <taxon>Thermoleophilia</taxon>
        <taxon>Solirubrobacterales</taxon>
        <taxon>Conexibacteraceae</taxon>
        <taxon>Conexibacter</taxon>
    </lineage>
</organism>
<evidence type="ECO:0000256" key="1">
    <source>
        <dbReference type="ARBA" id="ARBA00022737"/>
    </source>
</evidence>
<sequence>MSAAGSIMAAEMAEQPDVLARFSARFSAEAARVAAVVPRPLAGVVFAARGSSDHAAVHGRYLAQLTSGRPAGLAAPSLHTRYDARTDYSGHLVVALSQSGATPEIVTLCERVRAGGARCVAIVNDVASPLGTAADVAIGLGAGPELAVPATKTVTAQLLAVTAVAAALGPLPFGAGADQALAALPAAVAAALADPAPAELLAARWRDAERMVVTARGLLQAVALETALKVKETTGILAEGLSAADLRHGPIAAVGPAVAVLGFDAGGPASGDLEELADVVAARGAALARCAPDAGAELPLPGALPEPLAAIVATVRGQQLARSLALARGLDPDAPPSLSKVTATY</sequence>
<proteinExistence type="predicted"/>
<name>D3FCB4_CONWI</name>
<evidence type="ECO:0000313" key="4">
    <source>
        <dbReference type="Proteomes" id="UP000008229"/>
    </source>
</evidence>
<dbReference type="STRING" id="469383.Cwoe_4998"/>
<dbReference type="Proteomes" id="UP000008229">
    <property type="component" value="Chromosome"/>
</dbReference>
<protein>
    <submittedName>
        <fullName evidence="3">Glutamine--fructose-6-phosphate transaminase (Isomerizing)</fullName>
        <ecNumber evidence="3">2.6.1.16</ecNumber>
    </submittedName>
</protein>
<dbReference type="eggNOG" id="COG2222">
    <property type="taxonomic scope" value="Bacteria"/>
</dbReference>